<dbReference type="Proteomes" id="UP000006514">
    <property type="component" value="Unassembled WGS sequence"/>
</dbReference>
<dbReference type="KEGG" id="adl:AURDEDRAFT_199637"/>
<comment type="similarity">
    <text evidence="2">Belongs to the glycosyl hydrolase 43 family.</text>
</comment>
<evidence type="ECO:0000256" key="2">
    <source>
        <dbReference type="ARBA" id="ARBA00009865"/>
    </source>
</evidence>
<dbReference type="InterPro" id="IPR050727">
    <property type="entry name" value="GH43_arabinanases"/>
</dbReference>
<dbReference type="AlphaFoldDB" id="J0LGU6"/>
<dbReference type="eggNOG" id="ENOG502QTQG">
    <property type="taxonomic scope" value="Eukaryota"/>
</dbReference>
<evidence type="ECO:0000256" key="4">
    <source>
        <dbReference type="ARBA" id="ARBA00023295"/>
    </source>
</evidence>
<dbReference type="Gene3D" id="2.115.10.20">
    <property type="entry name" value="Glycosyl hydrolase domain, family 43"/>
    <property type="match status" value="1"/>
</dbReference>
<proteinExistence type="inferred from homology"/>
<comment type="pathway">
    <text evidence="1">Glycan metabolism; L-arabinan degradation.</text>
</comment>
<evidence type="ECO:0000256" key="1">
    <source>
        <dbReference type="ARBA" id="ARBA00004834"/>
    </source>
</evidence>
<evidence type="ECO:0000313" key="8">
    <source>
        <dbReference type="Proteomes" id="UP000006514"/>
    </source>
</evidence>
<evidence type="ECO:0000256" key="6">
    <source>
        <dbReference type="PIRSR" id="PIRSR606710-2"/>
    </source>
</evidence>
<dbReference type="InParanoid" id="J0LGU6"/>
<evidence type="ECO:0000313" key="7">
    <source>
        <dbReference type="EMBL" id="EJD36993.1"/>
    </source>
</evidence>
<evidence type="ECO:0000256" key="3">
    <source>
        <dbReference type="ARBA" id="ARBA00022801"/>
    </source>
</evidence>
<keyword evidence="4" id="KW-0326">Glycosidase</keyword>
<protein>
    <recommendedName>
        <fullName evidence="5">Endo-1,5-alpha-L-arabinanase A</fullName>
    </recommendedName>
</protein>
<dbReference type="EMBL" id="JH687849">
    <property type="protein sequence ID" value="EJD36993.1"/>
    <property type="molecule type" value="Genomic_DNA"/>
</dbReference>
<feature type="site" description="Important for catalytic activity, responsible for pKa modulation of the active site Glu and correct orientation of both the proton donor and substrate" evidence="6">
    <location>
        <position position="154"/>
    </location>
</feature>
<dbReference type="OrthoDB" id="195678at2759"/>
<keyword evidence="8" id="KW-1185">Reference proteome</keyword>
<sequence>MKLNPFPLASWVSLTAMLSAPEPKPLPGSGTREVFVRGPAIWYNCRAPVQQYRVFSTREGIKIFKAPGLTGPWTRSGSVMPNCSIIALPGNCNCWAPDINFVKGAYTLYYSVSTIGSQPSAIGVAASPSMEPGTWTDHGAVITSLPGDLWNSIDPNLVFNKGIWKLSYDSYWNGMYQIGLWPDIKTKAPFIPVAHLAGGNGRAAEGVFV</sequence>
<dbReference type="GO" id="GO:0004553">
    <property type="term" value="F:hydrolase activity, hydrolyzing O-glycosyl compounds"/>
    <property type="evidence" value="ECO:0007669"/>
    <property type="project" value="InterPro"/>
</dbReference>
<name>J0LGU6_AURST</name>
<dbReference type="GO" id="GO:0005975">
    <property type="term" value="P:carbohydrate metabolic process"/>
    <property type="evidence" value="ECO:0007669"/>
    <property type="project" value="InterPro"/>
</dbReference>
<organism evidence="7 8">
    <name type="scientific">Auricularia subglabra (strain TFB-10046 / SS5)</name>
    <name type="common">White-rot fungus</name>
    <name type="synonym">Auricularia delicata (strain TFB10046)</name>
    <dbReference type="NCBI Taxonomy" id="717982"/>
    <lineage>
        <taxon>Eukaryota</taxon>
        <taxon>Fungi</taxon>
        <taxon>Dikarya</taxon>
        <taxon>Basidiomycota</taxon>
        <taxon>Agaricomycotina</taxon>
        <taxon>Agaricomycetes</taxon>
        <taxon>Auriculariales</taxon>
        <taxon>Auriculariaceae</taxon>
        <taxon>Auricularia</taxon>
    </lineage>
</organism>
<dbReference type="PANTHER" id="PTHR43301:SF3">
    <property type="entry name" value="ARABINAN ENDO-1,5-ALPHA-L-ARABINOSIDASE A-RELATED"/>
    <property type="match status" value="1"/>
</dbReference>
<keyword evidence="3" id="KW-0378">Hydrolase</keyword>
<evidence type="ECO:0000256" key="5">
    <source>
        <dbReference type="ARBA" id="ARBA00042202"/>
    </source>
</evidence>
<reference evidence="8" key="1">
    <citation type="journal article" date="2012" name="Science">
        <title>The Paleozoic origin of enzymatic lignin decomposition reconstructed from 31 fungal genomes.</title>
        <authorList>
            <person name="Floudas D."/>
            <person name="Binder M."/>
            <person name="Riley R."/>
            <person name="Barry K."/>
            <person name="Blanchette R.A."/>
            <person name="Henrissat B."/>
            <person name="Martinez A.T."/>
            <person name="Otillar R."/>
            <person name="Spatafora J.W."/>
            <person name="Yadav J.S."/>
            <person name="Aerts A."/>
            <person name="Benoit I."/>
            <person name="Boyd A."/>
            <person name="Carlson A."/>
            <person name="Copeland A."/>
            <person name="Coutinho P.M."/>
            <person name="de Vries R.P."/>
            <person name="Ferreira P."/>
            <person name="Findley K."/>
            <person name="Foster B."/>
            <person name="Gaskell J."/>
            <person name="Glotzer D."/>
            <person name="Gorecki P."/>
            <person name="Heitman J."/>
            <person name="Hesse C."/>
            <person name="Hori C."/>
            <person name="Igarashi K."/>
            <person name="Jurgens J.A."/>
            <person name="Kallen N."/>
            <person name="Kersten P."/>
            <person name="Kohler A."/>
            <person name="Kuees U."/>
            <person name="Kumar T.K.A."/>
            <person name="Kuo A."/>
            <person name="LaButti K."/>
            <person name="Larrondo L.F."/>
            <person name="Lindquist E."/>
            <person name="Ling A."/>
            <person name="Lombard V."/>
            <person name="Lucas S."/>
            <person name="Lundell T."/>
            <person name="Martin R."/>
            <person name="McLaughlin D.J."/>
            <person name="Morgenstern I."/>
            <person name="Morin E."/>
            <person name="Murat C."/>
            <person name="Nagy L.G."/>
            <person name="Nolan M."/>
            <person name="Ohm R.A."/>
            <person name="Patyshakuliyeva A."/>
            <person name="Rokas A."/>
            <person name="Ruiz-Duenas F.J."/>
            <person name="Sabat G."/>
            <person name="Salamov A."/>
            <person name="Samejima M."/>
            <person name="Schmutz J."/>
            <person name="Slot J.C."/>
            <person name="St John F."/>
            <person name="Stenlid J."/>
            <person name="Sun H."/>
            <person name="Sun S."/>
            <person name="Syed K."/>
            <person name="Tsang A."/>
            <person name="Wiebenga A."/>
            <person name="Young D."/>
            <person name="Pisabarro A."/>
            <person name="Eastwood D.C."/>
            <person name="Martin F."/>
            <person name="Cullen D."/>
            <person name="Grigoriev I.V."/>
            <person name="Hibbett D.S."/>
        </authorList>
    </citation>
    <scope>NUCLEOTIDE SEQUENCE [LARGE SCALE GENOMIC DNA]</scope>
    <source>
        <strain evidence="8">TFB10046</strain>
    </source>
</reference>
<dbReference type="InterPro" id="IPR006710">
    <property type="entry name" value="Glyco_hydro_43"/>
</dbReference>
<dbReference type="Pfam" id="PF04616">
    <property type="entry name" value="Glyco_hydro_43"/>
    <property type="match status" value="1"/>
</dbReference>
<dbReference type="PANTHER" id="PTHR43301">
    <property type="entry name" value="ARABINAN ENDO-1,5-ALPHA-L-ARABINOSIDASE"/>
    <property type="match status" value="1"/>
</dbReference>
<dbReference type="SUPFAM" id="SSF75005">
    <property type="entry name" value="Arabinanase/levansucrase/invertase"/>
    <property type="match status" value="1"/>
</dbReference>
<accession>J0LGU6</accession>
<dbReference type="InterPro" id="IPR023296">
    <property type="entry name" value="Glyco_hydro_beta-prop_sf"/>
</dbReference>
<gene>
    <name evidence="7" type="ORF">AURDEDRAFT_199637</name>
</gene>